<gene>
    <name evidence="2" type="ORF">HannXRQ_Chr04g0127231</name>
</gene>
<evidence type="ECO:0000313" key="2">
    <source>
        <dbReference type="EMBL" id="OTG29902.1"/>
    </source>
</evidence>
<evidence type="ECO:0000256" key="1">
    <source>
        <dbReference type="SAM" id="Phobius"/>
    </source>
</evidence>
<keyword evidence="1" id="KW-0812">Transmembrane</keyword>
<protein>
    <submittedName>
        <fullName evidence="2">Uncharacterized protein</fullName>
    </submittedName>
</protein>
<keyword evidence="1" id="KW-1133">Transmembrane helix</keyword>
<dbReference type="EMBL" id="CM007893">
    <property type="protein sequence ID" value="OTG29902.1"/>
    <property type="molecule type" value="Genomic_DNA"/>
</dbReference>
<organism evidence="2 3">
    <name type="scientific">Helianthus annuus</name>
    <name type="common">Common sunflower</name>
    <dbReference type="NCBI Taxonomy" id="4232"/>
    <lineage>
        <taxon>Eukaryota</taxon>
        <taxon>Viridiplantae</taxon>
        <taxon>Streptophyta</taxon>
        <taxon>Embryophyta</taxon>
        <taxon>Tracheophyta</taxon>
        <taxon>Spermatophyta</taxon>
        <taxon>Magnoliopsida</taxon>
        <taxon>eudicotyledons</taxon>
        <taxon>Gunneridae</taxon>
        <taxon>Pentapetalae</taxon>
        <taxon>asterids</taxon>
        <taxon>campanulids</taxon>
        <taxon>Asterales</taxon>
        <taxon>Asteraceae</taxon>
        <taxon>Asteroideae</taxon>
        <taxon>Heliantheae alliance</taxon>
        <taxon>Heliantheae</taxon>
        <taxon>Helianthus</taxon>
    </lineage>
</organism>
<keyword evidence="1" id="KW-0472">Membrane</keyword>
<accession>A0A251V4K8</accession>
<keyword evidence="3" id="KW-1185">Reference proteome</keyword>
<reference evidence="3" key="1">
    <citation type="journal article" date="2017" name="Nature">
        <title>The sunflower genome provides insights into oil metabolism, flowering and Asterid evolution.</title>
        <authorList>
            <person name="Badouin H."/>
            <person name="Gouzy J."/>
            <person name="Grassa C.J."/>
            <person name="Murat F."/>
            <person name="Staton S.E."/>
            <person name="Cottret L."/>
            <person name="Lelandais-Briere C."/>
            <person name="Owens G.L."/>
            <person name="Carrere S."/>
            <person name="Mayjonade B."/>
            <person name="Legrand L."/>
            <person name="Gill N."/>
            <person name="Kane N.C."/>
            <person name="Bowers J.E."/>
            <person name="Hubner S."/>
            <person name="Bellec A."/>
            <person name="Berard A."/>
            <person name="Berges H."/>
            <person name="Blanchet N."/>
            <person name="Boniface M.C."/>
            <person name="Brunel D."/>
            <person name="Catrice O."/>
            <person name="Chaidir N."/>
            <person name="Claudel C."/>
            <person name="Donnadieu C."/>
            <person name="Faraut T."/>
            <person name="Fievet G."/>
            <person name="Helmstetter N."/>
            <person name="King M."/>
            <person name="Knapp S.J."/>
            <person name="Lai Z."/>
            <person name="Le Paslier M.C."/>
            <person name="Lippi Y."/>
            <person name="Lorenzon L."/>
            <person name="Mandel J.R."/>
            <person name="Marage G."/>
            <person name="Marchand G."/>
            <person name="Marquand E."/>
            <person name="Bret-Mestries E."/>
            <person name="Morien E."/>
            <person name="Nambeesan S."/>
            <person name="Nguyen T."/>
            <person name="Pegot-Espagnet P."/>
            <person name="Pouilly N."/>
            <person name="Raftis F."/>
            <person name="Sallet E."/>
            <person name="Schiex T."/>
            <person name="Thomas J."/>
            <person name="Vandecasteele C."/>
            <person name="Vares D."/>
            <person name="Vear F."/>
            <person name="Vautrin S."/>
            <person name="Crespi M."/>
            <person name="Mangin B."/>
            <person name="Burke J.M."/>
            <person name="Salse J."/>
            <person name="Munos S."/>
            <person name="Vincourt P."/>
            <person name="Rieseberg L.H."/>
            <person name="Langlade N.B."/>
        </authorList>
    </citation>
    <scope>NUCLEOTIDE SEQUENCE [LARGE SCALE GENOMIC DNA]</scope>
    <source>
        <strain evidence="3">cv. SF193</strain>
    </source>
</reference>
<name>A0A251V4K8_HELAN</name>
<proteinExistence type="predicted"/>
<sequence length="79" mass="9411">MQDSRRLIYLNERLREKALEKKPKIWDILKANASFQQSISGKTIQSVARIKVIDSAITLMFLILILQYCFGKYYYLFFE</sequence>
<dbReference type="InParanoid" id="A0A251V4K8"/>
<dbReference type="Proteomes" id="UP000215914">
    <property type="component" value="Chromosome 4"/>
</dbReference>
<dbReference type="AlphaFoldDB" id="A0A251V4K8"/>
<evidence type="ECO:0000313" key="3">
    <source>
        <dbReference type="Proteomes" id="UP000215914"/>
    </source>
</evidence>
<feature type="transmembrane region" description="Helical" evidence="1">
    <location>
        <begin position="52"/>
        <end position="75"/>
    </location>
</feature>